<dbReference type="AlphaFoldDB" id="A0A1I2H320"/>
<dbReference type="InterPro" id="IPR046357">
    <property type="entry name" value="PPIase_dom_sf"/>
</dbReference>
<evidence type="ECO:0000256" key="9">
    <source>
        <dbReference type="PROSITE-ProRule" id="PRU00277"/>
    </source>
</evidence>
<evidence type="ECO:0000259" key="11">
    <source>
        <dbReference type="PROSITE" id="PS50059"/>
    </source>
</evidence>
<dbReference type="RefSeq" id="WP_091529965.1">
    <property type="nucleotide sequence ID" value="NZ_FOOC01000001.1"/>
</dbReference>
<evidence type="ECO:0000256" key="7">
    <source>
        <dbReference type="ARBA" id="ARBA00023235"/>
    </source>
</evidence>
<organism evidence="12 13">
    <name type="scientific">Fontimonas thermophila</name>
    <dbReference type="NCBI Taxonomy" id="1076937"/>
    <lineage>
        <taxon>Bacteria</taxon>
        <taxon>Pseudomonadati</taxon>
        <taxon>Pseudomonadota</taxon>
        <taxon>Gammaproteobacteria</taxon>
        <taxon>Nevskiales</taxon>
        <taxon>Nevskiaceae</taxon>
        <taxon>Fontimonas</taxon>
    </lineage>
</organism>
<keyword evidence="4" id="KW-0963">Cytoplasm</keyword>
<evidence type="ECO:0000256" key="8">
    <source>
        <dbReference type="ARBA" id="ARBA00037071"/>
    </source>
</evidence>
<name>A0A1I2H320_9GAMM</name>
<evidence type="ECO:0000313" key="13">
    <source>
        <dbReference type="Proteomes" id="UP000199771"/>
    </source>
</evidence>
<comment type="function">
    <text evidence="8">Also involved in hydrogenase metallocenter assembly, probably by participating in the nickel insertion step. This function in hydrogenase biosynthesis requires chaperone activity and the presence of the metal-binding domain, but not PPIase activity.</text>
</comment>
<dbReference type="InterPro" id="IPR001179">
    <property type="entry name" value="PPIase_FKBP_dom"/>
</dbReference>
<dbReference type="Proteomes" id="UP000199771">
    <property type="component" value="Unassembled WGS sequence"/>
</dbReference>
<dbReference type="Pfam" id="PF00254">
    <property type="entry name" value="FKBP_C"/>
    <property type="match status" value="1"/>
</dbReference>
<protein>
    <recommendedName>
        <fullName evidence="10">Peptidyl-prolyl cis-trans isomerase</fullName>
        <ecNumber evidence="10">5.2.1.8</ecNumber>
    </recommendedName>
</protein>
<dbReference type="EC" id="5.2.1.8" evidence="10"/>
<sequence length="160" mass="17274">MEIAPQRVVYIHYTLTNDAGEVLDSSQGGEPLAYLHGYGNIIPGLENALTGKQPGDKLQVRVAPADGYGERDEQLVQQVPRRAFQGITDIRPGMTFQAQSSRGPMRVVVTRVAGDMVTVDGNHPLAGEHLNFAVEVTDVRAATDEELSHGHVHGPGGHHH</sequence>
<keyword evidence="5 9" id="KW-0697">Rotamase</keyword>
<evidence type="ECO:0000256" key="1">
    <source>
        <dbReference type="ARBA" id="ARBA00000971"/>
    </source>
</evidence>
<evidence type="ECO:0000256" key="4">
    <source>
        <dbReference type="ARBA" id="ARBA00022490"/>
    </source>
</evidence>
<dbReference type="Gene3D" id="3.10.50.40">
    <property type="match status" value="1"/>
</dbReference>
<proteinExistence type="inferred from homology"/>
<dbReference type="SUPFAM" id="SSF54534">
    <property type="entry name" value="FKBP-like"/>
    <property type="match status" value="1"/>
</dbReference>
<keyword evidence="6" id="KW-0143">Chaperone</keyword>
<keyword evidence="7 9" id="KW-0413">Isomerase</keyword>
<dbReference type="GO" id="GO:0003755">
    <property type="term" value="F:peptidyl-prolyl cis-trans isomerase activity"/>
    <property type="evidence" value="ECO:0007669"/>
    <property type="project" value="UniProtKB-UniRule"/>
</dbReference>
<gene>
    <name evidence="12" type="ORF">SAMN04488120_101100</name>
</gene>
<reference evidence="12 13" key="1">
    <citation type="submission" date="2016-10" db="EMBL/GenBank/DDBJ databases">
        <authorList>
            <person name="de Groot N.N."/>
        </authorList>
    </citation>
    <scope>NUCLEOTIDE SEQUENCE [LARGE SCALE GENOMIC DNA]</scope>
    <source>
        <strain evidence="12 13">DSM 23609</strain>
    </source>
</reference>
<comment type="subcellular location">
    <subcellularLocation>
        <location evidence="2">Cytoplasm</location>
    </subcellularLocation>
</comment>
<dbReference type="EMBL" id="FOOC01000001">
    <property type="protein sequence ID" value="SFF23790.1"/>
    <property type="molecule type" value="Genomic_DNA"/>
</dbReference>
<evidence type="ECO:0000256" key="2">
    <source>
        <dbReference type="ARBA" id="ARBA00004496"/>
    </source>
</evidence>
<dbReference type="PROSITE" id="PS50059">
    <property type="entry name" value="FKBP_PPIASE"/>
    <property type="match status" value="1"/>
</dbReference>
<evidence type="ECO:0000313" key="12">
    <source>
        <dbReference type="EMBL" id="SFF23790.1"/>
    </source>
</evidence>
<dbReference type="GO" id="GO:0005737">
    <property type="term" value="C:cytoplasm"/>
    <property type="evidence" value="ECO:0007669"/>
    <property type="project" value="UniProtKB-SubCell"/>
</dbReference>
<dbReference type="STRING" id="1076937.SAMN04488120_101100"/>
<dbReference type="PANTHER" id="PTHR47861:SF3">
    <property type="entry name" value="FKBP-TYPE PEPTIDYL-PROLYL CIS-TRANS ISOMERASE SLYD"/>
    <property type="match status" value="1"/>
</dbReference>
<keyword evidence="13" id="KW-1185">Reference proteome</keyword>
<dbReference type="GO" id="GO:0042026">
    <property type="term" value="P:protein refolding"/>
    <property type="evidence" value="ECO:0007669"/>
    <property type="project" value="UniProtKB-ARBA"/>
</dbReference>
<dbReference type="OrthoDB" id="9808891at2"/>
<evidence type="ECO:0000256" key="10">
    <source>
        <dbReference type="RuleBase" id="RU003915"/>
    </source>
</evidence>
<dbReference type="PANTHER" id="PTHR47861">
    <property type="entry name" value="FKBP-TYPE PEPTIDYL-PROLYL CIS-TRANS ISOMERASE SLYD"/>
    <property type="match status" value="1"/>
</dbReference>
<evidence type="ECO:0000256" key="3">
    <source>
        <dbReference type="ARBA" id="ARBA00006577"/>
    </source>
</evidence>
<comment type="similarity">
    <text evidence="3 10">Belongs to the FKBP-type PPIase family.</text>
</comment>
<evidence type="ECO:0000256" key="6">
    <source>
        <dbReference type="ARBA" id="ARBA00023186"/>
    </source>
</evidence>
<comment type="catalytic activity">
    <reaction evidence="1 9 10">
        <text>[protein]-peptidylproline (omega=180) = [protein]-peptidylproline (omega=0)</text>
        <dbReference type="Rhea" id="RHEA:16237"/>
        <dbReference type="Rhea" id="RHEA-COMP:10747"/>
        <dbReference type="Rhea" id="RHEA-COMP:10748"/>
        <dbReference type="ChEBI" id="CHEBI:83833"/>
        <dbReference type="ChEBI" id="CHEBI:83834"/>
        <dbReference type="EC" id="5.2.1.8"/>
    </reaction>
</comment>
<feature type="domain" description="PPIase FKBP-type" evidence="11">
    <location>
        <begin position="6"/>
        <end position="83"/>
    </location>
</feature>
<accession>A0A1I2H320</accession>
<evidence type="ECO:0000256" key="5">
    <source>
        <dbReference type="ARBA" id="ARBA00023110"/>
    </source>
</evidence>